<feature type="transmembrane region" description="Helical" evidence="1">
    <location>
        <begin position="12"/>
        <end position="41"/>
    </location>
</feature>
<accession>A0A0W8FFB0</accession>
<dbReference type="PIRSF" id="PIRSF006594">
    <property type="entry name" value="UCP006594"/>
    <property type="match status" value="1"/>
</dbReference>
<protein>
    <recommendedName>
        <fullName evidence="3">DUF116 domain-containing protein</fullName>
    </recommendedName>
</protein>
<comment type="caution">
    <text evidence="2">The sequence shown here is derived from an EMBL/GenBank/DDBJ whole genome shotgun (WGS) entry which is preliminary data.</text>
</comment>
<dbReference type="PANTHER" id="PTHR43801:SF1">
    <property type="entry name" value="POLYPRENYL SYNTHETASE"/>
    <property type="match status" value="1"/>
</dbReference>
<organism evidence="2">
    <name type="scientific">hydrocarbon metagenome</name>
    <dbReference type="NCBI Taxonomy" id="938273"/>
    <lineage>
        <taxon>unclassified sequences</taxon>
        <taxon>metagenomes</taxon>
        <taxon>ecological metagenomes</taxon>
    </lineage>
</organism>
<dbReference type="InterPro" id="IPR002829">
    <property type="entry name" value="DUF116"/>
</dbReference>
<dbReference type="Pfam" id="PF01976">
    <property type="entry name" value="DUF116"/>
    <property type="match status" value="1"/>
</dbReference>
<dbReference type="AlphaFoldDB" id="A0A0W8FFB0"/>
<evidence type="ECO:0000256" key="1">
    <source>
        <dbReference type="SAM" id="Phobius"/>
    </source>
</evidence>
<gene>
    <name evidence="2" type="ORF">ASZ90_010754</name>
</gene>
<proteinExistence type="predicted"/>
<sequence length="233" mass="25355">MFAESEVWTQLMIVIGEVAVLAIGTLLITAMALAVIAFYSISNGTFYFPRLLKSGLVLLEGLVKAICKLLGLDDRDLLTFFINLHNAMNSKAFSEIPIHKRAIFLPQCLRSSRCPGHLTPEGIVCKNCGGCGIGEVNLRLQAAGYRVFIMPGSTFIKRMVKKYRPTGVIGVGCLMEVKEGLEMCDRMGLVAMGIVTLKDGCVETLVNWNDVFDVASMGVEPRLNGVDLHGPAD</sequence>
<keyword evidence="1" id="KW-1133">Transmembrane helix</keyword>
<name>A0A0W8FFB0_9ZZZZ</name>
<reference evidence="2" key="1">
    <citation type="journal article" date="2015" name="Proc. Natl. Acad. Sci. U.S.A.">
        <title>Networks of energetic and metabolic interactions define dynamics in microbial communities.</title>
        <authorList>
            <person name="Embree M."/>
            <person name="Liu J.K."/>
            <person name="Al-Bassam M.M."/>
            <person name="Zengler K."/>
        </authorList>
    </citation>
    <scope>NUCLEOTIDE SEQUENCE</scope>
</reference>
<keyword evidence="1" id="KW-0812">Transmembrane</keyword>
<dbReference type="EMBL" id="LNQE01001278">
    <property type="protein sequence ID" value="KUG19540.1"/>
    <property type="molecule type" value="Genomic_DNA"/>
</dbReference>
<keyword evidence="1" id="KW-0472">Membrane</keyword>
<dbReference type="PANTHER" id="PTHR43801">
    <property type="entry name" value="NUCLEOTIDE-BINDING PROTEIN-RELATED"/>
    <property type="match status" value="1"/>
</dbReference>
<evidence type="ECO:0000313" key="2">
    <source>
        <dbReference type="EMBL" id="KUG19540.1"/>
    </source>
</evidence>
<evidence type="ECO:0008006" key="3">
    <source>
        <dbReference type="Google" id="ProtNLM"/>
    </source>
</evidence>